<comment type="caution">
    <text evidence="6">The sequence shown here is derived from an EMBL/GenBank/DDBJ whole genome shotgun (WGS) entry which is preliminary data.</text>
</comment>
<dbReference type="InterPro" id="IPR028082">
    <property type="entry name" value="Peripla_BP_I"/>
</dbReference>
<dbReference type="PANTHER" id="PTHR30146">
    <property type="entry name" value="LACI-RELATED TRANSCRIPTIONAL REPRESSOR"/>
    <property type="match status" value="1"/>
</dbReference>
<evidence type="ECO:0000313" key="6">
    <source>
        <dbReference type="EMBL" id="KRR16093.1"/>
    </source>
</evidence>
<dbReference type="STRING" id="722472.SAMN05444321_3945"/>
<evidence type="ECO:0000256" key="2">
    <source>
        <dbReference type="ARBA" id="ARBA00023125"/>
    </source>
</evidence>
<dbReference type="AlphaFoldDB" id="A0A0R3MEN3"/>
<name>A0A0R3MEN3_9BRAD</name>
<reference evidence="6 7" key="1">
    <citation type="submission" date="2014-03" db="EMBL/GenBank/DDBJ databases">
        <title>Bradyrhizobium valentinum sp. nov., isolated from effective nodules of Lupinus mariae-josephae, a lupine endemic of basic-lime soils in Eastern Spain.</title>
        <authorList>
            <person name="Duran D."/>
            <person name="Rey L."/>
            <person name="Navarro A."/>
            <person name="Busquets A."/>
            <person name="Imperial J."/>
            <person name="Ruiz-Argueso T."/>
        </authorList>
    </citation>
    <scope>NUCLEOTIDE SEQUENCE [LARGE SCALE GENOMIC DNA]</scope>
    <source>
        <strain evidence="6 7">CCBAU 23086</strain>
    </source>
</reference>
<dbReference type="PROSITE" id="PS50932">
    <property type="entry name" value="HTH_LACI_2"/>
    <property type="match status" value="1"/>
</dbReference>
<protein>
    <recommendedName>
        <fullName evidence="5">HTH lacI-type domain-containing protein</fullName>
    </recommendedName>
</protein>
<evidence type="ECO:0000256" key="4">
    <source>
        <dbReference type="SAM" id="MobiDB-lite"/>
    </source>
</evidence>
<organism evidence="6 7">
    <name type="scientific">Bradyrhizobium lablabi</name>
    <dbReference type="NCBI Taxonomy" id="722472"/>
    <lineage>
        <taxon>Bacteria</taxon>
        <taxon>Pseudomonadati</taxon>
        <taxon>Pseudomonadota</taxon>
        <taxon>Alphaproteobacteria</taxon>
        <taxon>Hyphomicrobiales</taxon>
        <taxon>Nitrobacteraceae</taxon>
        <taxon>Bradyrhizobium</taxon>
    </lineage>
</organism>
<dbReference type="RefSeq" id="WP_057863027.1">
    <property type="nucleotide sequence ID" value="NZ_LLYB01000131.1"/>
</dbReference>
<dbReference type="PROSITE" id="PS00356">
    <property type="entry name" value="HTH_LACI_1"/>
    <property type="match status" value="1"/>
</dbReference>
<evidence type="ECO:0000256" key="1">
    <source>
        <dbReference type="ARBA" id="ARBA00023015"/>
    </source>
</evidence>
<sequence length="354" mass="38414">MNRVQEGPEAKSRRTRPARATIRDVAAQAGVSVSSVSRVMNGEPHISPELHARIMRAVNRLRFEPHSAAQALRSRESKTIGCMVADLSNPLYSEMINGAEEELQRAGYVLMLAATRHEEDRETAFVSAVRRRRMDGLLLFAGDNAHTDFTGALANLDLPCVAIDREVPGVPSVRADHRGGGLEITRYLIGLGHRRIALLTGRAALLPSSERLAGYRQAHAEAGLAIDPDLIRPQTQGSSIAFSDVCQLLRGPNRPTAIITLGTHMLAGVMDALASSGLRYPDDVSLVCIGDTDLARHATPGISALTWDLDQMGRVAANILLDRIRGGDDARKIRPVYLPTRFILRHSGATPRAP</sequence>
<feature type="compositionally biased region" description="Basic and acidic residues" evidence="4">
    <location>
        <begin position="1"/>
        <end position="12"/>
    </location>
</feature>
<dbReference type="Pfam" id="PF00356">
    <property type="entry name" value="LacI"/>
    <property type="match status" value="1"/>
</dbReference>
<dbReference type="InterPro" id="IPR046335">
    <property type="entry name" value="LacI/GalR-like_sensor"/>
</dbReference>
<dbReference type="Proteomes" id="UP000051660">
    <property type="component" value="Unassembled WGS sequence"/>
</dbReference>
<dbReference type="Gene3D" id="1.10.260.40">
    <property type="entry name" value="lambda repressor-like DNA-binding domains"/>
    <property type="match status" value="1"/>
</dbReference>
<keyword evidence="1" id="KW-0805">Transcription regulation</keyword>
<dbReference type="GO" id="GO:0000976">
    <property type="term" value="F:transcription cis-regulatory region binding"/>
    <property type="evidence" value="ECO:0007669"/>
    <property type="project" value="TreeGrafter"/>
</dbReference>
<dbReference type="Pfam" id="PF13377">
    <property type="entry name" value="Peripla_BP_3"/>
    <property type="match status" value="1"/>
</dbReference>
<dbReference type="PRINTS" id="PR00036">
    <property type="entry name" value="HTHLACI"/>
</dbReference>
<dbReference type="InterPro" id="IPR000843">
    <property type="entry name" value="HTH_LacI"/>
</dbReference>
<proteinExistence type="predicted"/>
<evidence type="ECO:0000259" key="5">
    <source>
        <dbReference type="PROSITE" id="PS50932"/>
    </source>
</evidence>
<dbReference type="Gene3D" id="3.40.50.2300">
    <property type="match status" value="2"/>
</dbReference>
<gene>
    <name evidence="6" type="ORF">CQ14_23910</name>
</gene>
<evidence type="ECO:0000313" key="7">
    <source>
        <dbReference type="Proteomes" id="UP000051660"/>
    </source>
</evidence>
<dbReference type="InterPro" id="IPR010982">
    <property type="entry name" value="Lambda_DNA-bd_dom_sf"/>
</dbReference>
<dbReference type="PANTHER" id="PTHR30146:SF138">
    <property type="entry name" value="TRANSCRIPTIONAL REGULATORY PROTEIN"/>
    <property type="match status" value="1"/>
</dbReference>
<keyword evidence="3" id="KW-0804">Transcription</keyword>
<dbReference type="SUPFAM" id="SSF53822">
    <property type="entry name" value="Periplasmic binding protein-like I"/>
    <property type="match status" value="1"/>
</dbReference>
<dbReference type="CDD" id="cd06281">
    <property type="entry name" value="PBP1_LacI-like"/>
    <property type="match status" value="1"/>
</dbReference>
<dbReference type="GO" id="GO:0003700">
    <property type="term" value="F:DNA-binding transcription factor activity"/>
    <property type="evidence" value="ECO:0007669"/>
    <property type="project" value="TreeGrafter"/>
</dbReference>
<keyword evidence="2" id="KW-0238">DNA-binding</keyword>
<evidence type="ECO:0000256" key="3">
    <source>
        <dbReference type="ARBA" id="ARBA00023163"/>
    </source>
</evidence>
<feature type="region of interest" description="Disordered" evidence="4">
    <location>
        <begin position="1"/>
        <end position="20"/>
    </location>
</feature>
<feature type="domain" description="HTH lacI-type" evidence="5">
    <location>
        <begin position="20"/>
        <end position="74"/>
    </location>
</feature>
<dbReference type="EMBL" id="LLYB01000131">
    <property type="protein sequence ID" value="KRR16093.1"/>
    <property type="molecule type" value="Genomic_DNA"/>
</dbReference>
<dbReference type="SUPFAM" id="SSF47413">
    <property type="entry name" value="lambda repressor-like DNA-binding domains"/>
    <property type="match status" value="1"/>
</dbReference>
<accession>A0A0R3MEN3</accession>
<dbReference type="SMART" id="SM00354">
    <property type="entry name" value="HTH_LACI"/>
    <property type="match status" value="1"/>
</dbReference>